<organism evidence="1 2">
    <name type="scientific">Mucor saturninus</name>
    <dbReference type="NCBI Taxonomy" id="64648"/>
    <lineage>
        <taxon>Eukaryota</taxon>
        <taxon>Fungi</taxon>
        <taxon>Fungi incertae sedis</taxon>
        <taxon>Mucoromycota</taxon>
        <taxon>Mucoromycotina</taxon>
        <taxon>Mucoromycetes</taxon>
        <taxon>Mucorales</taxon>
        <taxon>Mucorineae</taxon>
        <taxon>Mucoraceae</taxon>
        <taxon>Mucor</taxon>
    </lineage>
</organism>
<dbReference type="Gene3D" id="2.40.70.10">
    <property type="entry name" value="Acid Proteases"/>
    <property type="match status" value="1"/>
</dbReference>
<sequence>MIDSGASASFIDASLVRKTGLLSQPSSEATNFRLANNSIQSSAMSSTVFMQIAGTHHEEFITLRHLEPSAHPVILGMNWLKRHNPAFHHRDNLMVITCLFRDCTPTSVISASKIPIVHPYDNDLIAPCAAAIIEPPVSTNPDRQQTICNRSHLHNPNHVDVCDPHSHNSSPSTIQSSVINKIKSTPIDNYSSDLRIISVMDNTFKNTYQNQNIIRYC</sequence>
<gene>
    <name evidence="1" type="ORF">INT47_007742</name>
</gene>
<evidence type="ECO:0000313" key="2">
    <source>
        <dbReference type="Proteomes" id="UP000603453"/>
    </source>
</evidence>
<dbReference type="Pfam" id="PF13975">
    <property type="entry name" value="gag-asp_proteas"/>
    <property type="match status" value="1"/>
</dbReference>
<dbReference type="Proteomes" id="UP000603453">
    <property type="component" value="Unassembled WGS sequence"/>
</dbReference>
<keyword evidence="2" id="KW-1185">Reference proteome</keyword>
<dbReference type="AlphaFoldDB" id="A0A8H7UPG5"/>
<reference evidence="1" key="1">
    <citation type="submission" date="2020-12" db="EMBL/GenBank/DDBJ databases">
        <title>Metabolic potential, ecology and presence of endohyphal bacteria is reflected in genomic diversity of Mucoromycotina.</title>
        <authorList>
            <person name="Muszewska A."/>
            <person name="Okrasinska A."/>
            <person name="Steczkiewicz K."/>
            <person name="Drgas O."/>
            <person name="Orlowska M."/>
            <person name="Perlinska-Lenart U."/>
            <person name="Aleksandrzak-Piekarczyk T."/>
            <person name="Szatraj K."/>
            <person name="Zielenkiewicz U."/>
            <person name="Pilsyk S."/>
            <person name="Malc E."/>
            <person name="Mieczkowski P."/>
            <person name="Kruszewska J.S."/>
            <person name="Biernat P."/>
            <person name="Pawlowska J."/>
        </authorList>
    </citation>
    <scope>NUCLEOTIDE SEQUENCE</scope>
    <source>
        <strain evidence="1">WA0000017839</strain>
    </source>
</reference>
<dbReference type="SUPFAM" id="SSF50630">
    <property type="entry name" value="Acid proteases"/>
    <property type="match status" value="1"/>
</dbReference>
<protein>
    <submittedName>
        <fullName evidence="1">Uncharacterized protein</fullName>
    </submittedName>
</protein>
<evidence type="ECO:0000313" key="1">
    <source>
        <dbReference type="EMBL" id="KAG2190700.1"/>
    </source>
</evidence>
<name>A0A8H7UPG5_9FUNG</name>
<accession>A0A8H7UPG5</accession>
<dbReference type="CDD" id="cd00303">
    <property type="entry name" value="retropepsin_like"/>
    <property type="match status" value="1"/>
</dbReference>
<proteinExistence type="predicted"/>
<dbReference type="EMBL" id="JAEPRD010000588">
    <property type="protein sequence ID" value="KAG2190700.1"/>
    <property type="molecule type" value="Genomic_DNA"/>
</dbReference>
<comment type="caution">
    <text evidence="1">The sequence shown here is derived from an EMBL/GenBank/DDBJ whole genome shotgun (WGS) entry which is preliminary data.</text>
</comment>
<dbReference type="InterPro" id="IPR021109">
    <property type="entry name" value="Peptidase_aspartic_dom_sf"/>
</dbReference>
<dbReference type="OrthoDB" id="2449549at2759"/>